<dbReference type="EMBL" id="JBEUOH010000004">
    <property type="protein sequence ID" value="KAL0894617.1"/>
    <property type="molecule type" value="Genomic_DNA"/>
</dbReference>
<dbReference type="EMBL" id="JBEDNZ010000004">
    <property type="protein sequence ID" value="KAL0849028.1"/>
    <property type="molecule type" value="Genomic_DNA"/>
</dbReference>
<gene>
    <name evidence="3" type="ORF">ABMA27_013179</name>
    <name evidence="2" type="ORF">ABMA28_013401</name>
</gene>
<keyword evidence="4" id="KW-1185">Reference proteome</keyword>
<protein>
    <submittedName>
        <fullName evidence="2">Uncharacterized protein</fullName>
    </submittedName>
</protein>
<evidence type="ECO:0000313" key="5">
    <source>
        <dbReference type="Proteomes" id="UP001549921"/>
    </source>
</evidence>
<comment type="caution">
    <text evidence="2">The sequence shown here is derived from an EMBL/GenBank/DDBJ whole genome shotgun (WGS) entry which is preliminary data.</text>
</comment>
<evidence type="ECO:0000313" key="3">
    <source>
        <dbReference type="EMBL" id="KAL0894617.1"/>
    </source>
</evidence>
<proteinExistence type="predicted"/>
<evidence type="ECO:0000313" key="2">
    <source>
        <dbReference type="EMBL" id="KAL0849028.1"/>
    </source>
</evidence>
<evidence type="ECO:0000256" key="1">
    <source>
        <dbReference type="SAM" id="MobiDB-lite"/>
    </source>
</evidence>
<organism evidence="2 5">
    <name type="scientific">Loxostege sticticalis</name>
    <name type="common">Beet webworm moth</name>
    <dbReference type="NCBI Taxonomy" id="481309"/>
    <lineage>
        <taxon>Eukaryota</taxon>
        <taxon>Metazoa</taxon>
        <taxon>Ecdysozoa</taxon>
        <taxon>Arthropoda</taxon>
        <taxon>Hexapoda</taxon>
        <taxon>Insecta</taxon>
        <taxon>Pterygota</taxon>
        <taxon>Neoptera</taxon>
        <taxon>Endopterygota</taxon>
        <taxon>Lepidoptera</taxon>
        <taxon>Glossata</taxon>
        <taxon>Ditrysia</taxon>
        <taxon>Pyraloidea</taxon>
        <taxon>Crambidae</taxon>
        <taxon>Pyraustinae</taxon>
        <taxon>Loxostege</taxon>
    </lineage>
</organism>
<sequence>MENNDDPNNEKKFVNKAKSCNSGPSAASRLKSEAVKRKSLYVNDAVRSLDLALGRLKKSKLVNGEYCSSSQANSDSTRQGAIEMFMDASRSFSFNQSLENASLLSMNFSHYELMRNLSESNCNSDGAFSGTTNSRYMSPTDLSVKDEHLEKYFRSIEMWSRNHKGGSPNNVHFELPEK</sequence>
<dbReference type="Proteomes" id="UP001549920">
    <property type="component" value="Unassembled WGS sequence"/>
</dbReference>
<accession>A0ABD0TI71</accession>
<evidence type="ECO:0000313" key="4">
    <source>
        <dbReference type="Proteomes" id="UP001549920"/>
    </source>
</evidence>
<feature type="region of interest" description="Disordered" evidence="1">
    <location>
        <begin position="1"/>
        <end position="31"/>
    </location>
</feature>
<dbReference type="AlphaFoldDB" id="A0ABD0TI71"/>
<dbReference type="Proteomes" id="UP001549921">
    <property type="component" value="Unassembled WGS sequence"/>
</dbReference>
<reference evidence="4 5" key="1">
    <citation type="submission" date="2024-06" db="EMBL/GenBank/DDBJ databases">
        <title>A chromosome-level genome assembly of beet webworm, Loxostege sticticalis.</title>
        <authorList>
            <person name="Zhang Y."/>
        </authorList>
    </citation>
    <scope>NUCLEOTIDE SEQUENCE [LARGE SCALE GENOMIC DNA]</scope>
    <source>
        <strain evidence="3">AQ026</strain>
        <strain evidence="2">AQ028</strain>
        <tissue evidence="2">Male pupae</tissue>
        <tissue evidence="3">Whole body</tissue>
    </source>
</reference>
<name>A0ABD0TI71_LOXSC</name>